<organism evidence="1 2">
    <name type="scientific">Candidatus Bealeia paramacronuclearis</name>
    <dbReference type="NCBI Taxonomy" id="1921001"/>
    <lineage>
        <taxon>Bacteria</taxon>
        <taxon>Pseudomonadati</taxon>
        <taxon>Pseudomonadota</taxon>
        <taxon>Alphaproteobacteria</taxon>
        <taxon>Holosporales</taxon>
        <taxon>Holosporaceae</taxon>
        <taxon>Candidatus Bealeia</taxon>
    </lineage>
</organism>
<accession>A0ABZ2C543</accession>
<protein>
    <submittedName>
        <fullName evidence="1">Uncharacterized protein</fullName>
    </submittedName>
</protein>
<sequence length="43" mass="4935">MNSNQKKKGIENLITQPIKNVFTQNMILLNKPEENAHAQKISK</sequence>
<dbReference type="EMBL" id="CP133270">
    <property type="protein sequence ID" value="WVX67599.1"/>
    <property type="molecule type" value="Genomic_DNA"/>
</dbReference>
<dbReference type="Proteomes" id="UP001330434">
    <property type="component" value="Chromosome"/>
</dbReference>
<name>A0ABZ2C543_9PROT</name>
<evidence type="ECO:0000313" key="1">
    <source>
        <dbReference type="EMBL" id="WVX67599.1"/>
    </source>
</evidence>
<gene>
    <name evidence="1" type="ORF">Bealeia1_01813</name>
</gene>
<proteinExistence type="predicted"/>
<keyword evidence="2" id="KW-1185">Reference proteome</keyword>
<reference evidence="1 2" key="1">
    <citation type="journal article" date="2024" name="Environ. Microbiol.">
        <title>Novel evolutionary insights on the interactions of the Holosporales (Alphaproteobacteria) with eukaryotic hosts from comparative genomics.</title>
        <authorList>
            <person name="Giovannini M."/>
            <person name="Petroni G."/>
            <person name="Castelli M."/>
        </authorList>
    </citation>
    <scope>NUCLEOTIDE SEQUENCE [LARGE SCALE GENOMIC DNA]</scope>
    <source>
        <strain evidence="1 2">US_Bl 15I1</strain>
    </source>
</reference>
<evidence type="ECO:0000313" key="2">
    <source>
        <dbReference type="Proteomes" id="UP001330434"/>
    </source>
</evidence>